<accession>A0A8T0QMM0</accession>
<comment type="caution">
    <text evidence="3">The sequence shown here is derived from an EMBL/GenBank/DDBJ whole genome shotgun (WGS) entry which is preliminary data.</text>
</comment>
<reference evidence="3" key="1">
    <citation type="submission" date="2020-05" db="EMBL/GenBank/DDBJ databases">
        <title>WGS assembly of Panicum virgatum.</title>
        <authorList>
            <person name="Lovell J.T."/>
            <person name="Jenkins J."/>
            <person name="Shu S."/>
            <person name="Juenger T.E."/>
            <person name="Schmutz J."/>
        </authorList>
    </citation>
    <scope>NUCLEOTIDE SEQUENCE</scope>
    <source>
        <strain evidence="3">AP13</strain>
    </source>
</reference>
<evidence type="ECO:0000313" key="4">
    <source>
        <dbReference type="Proteomes" id="UP000823388"/>
    </source>
</evidence>
<dbReference type="AlphaFoldDB" id="A0A8T0QMM0"/>
<evidence type="ECO:0000259" key="2">
    <source>
        <dbReference type="Pfam" id="PF20241"/>
    </source>
</evidence>
<dbReference type="OrthoDB" id="687935at2759"/>
<dbReference type="PANTHER" id="PTHR33065:SF153">
    <property type="entry name" value="DUF6598 DOMAIN-CONTAINING PROTEIN"/>
    <property type="match status" value="1"/>
</dbReference>
<organism evidence="3 4">
    <name type="scientific">Panicum virgatum</name>
    <name type="common">Blackwell switchgrass</name>
    <dbReference type="NCBI Taxonomy" id="38727"/>
    <lineage>
        <taxon>Eukaryota</taxon>
        <taxon>Viridiplantae</taxon>
        <taxon>Streptophyta</taxon>
        <taxon>Embryophyta</taxon>
        <taxon>Tracheophyta</taxon>
        <taxon>Spermatophyta</taxon>
        <taxon>Magnoliopsida</taxon>
        <taxon>Liliopsida</taxon>
        <taxon>Poales</taxon>
        <taxon>Poaceae</taxon>
        <taxon>PACMAD clade</taxon>
        <taxon>Panicoideae</taxon>
        <taxon>Panicodae</taxon>
        <taxon>Paniceae</taxon>
        <taxon>Panicinae</taxon>
        <taxon>Panicum</taxon>
        <taxon>Panicum sect. Hiantes</taxon>
    </lineage>
</organism>
<gene>
    <name evidence="3" type="ORF">PVAP13_7KG169000</name>
</gene>
<feature type="region of interest" description="Disordered" evidence="1">
    <location>
        <begin position="1"/>
        <end position="20"/>
    </location>
</feature>
<sequence>MEIATESKSGSRDSDAEVAGCEKRMKETDYDWDGRLKLEIEWNPMKLQIQTVQADMDRLMTSGKGEDEGGIVQSEAKTLLEENGRIVQMLQGSLSPLLEKINQRFVDHEELDGKDASKMDSAMGSGHASKVDSAVGNSKEGHATKVDLAMRNSKEGLEGDKSGKRKVSKKEEKLQKQLEQYEEYRRKMAEEELHRDPEELTDPYACQARLFEKRWNELYLNHYGRLEDNTSIPCKRYTVNPAPCGGQKCDTLQVFSVKVAELTGGLQWPLDVFGMVALRDMLDHNRNIIFKRGRDNCQTLTDENPYLVLSGPVRGVVYTAPVIFEVRLSVRGITESDDKELSLLAARLVNLSYNPLESLLIKKSYTSRLSTLDFEHGNIVYSVEATISVKVISGPPDGFYGEFAAATDSLKCEILLHSSGFEERHLAGDEIKLSRSVVSVESFGKLIVSVRASDGSVTLTGTKKFRPLEKGITTGRLRIAKLCQLEFTVAWSLFSYSGT</sequence>
<feature type="compositionally biased region" description="Basic and acidic residues" evidence="1">
    <location>
        <begin position="9"/>
        <end position="20"/>
    </location>
</feature>
<proteinExistence type="predicted"/>
<name>A0A8T0QMM0_PANVG</name>
<evidence type="ECO:0000313" key="3">
    <source>
        <dbReference type="EMBL" id="KAG2572306.1"/>
    </source>
</evidence>
<feature type="domain" description="DUF6598" evidence="2">
    <location>
        <begin position="251"/>
        <end position="489"/>
    </location>
</feature>
<feature type="compositionally biased region" description="Basic and acidic residues" evidence="1">
    <location>
        <begin position="152"/>
        <end position="162"/>
    </location>
</feature>
<feature type="region of interest" description="Disordered" evidence="1">
    <location>
        <begin position="116"/>
        <end position="175"/>
    </location>
</feature>
<protein>
    <recommendedName>
        <fullName evidence="2">DUF6598 domain-containing protein</fullName>
    </recommendedName>
</protein>
<dbReference type="EMBL" id="CM029049">
    <property type="protein sequence ID" value="KAG2572306.1"/>
    <property type="molecule type" value="Genomic_DNA"/>
</dbReference>
<evidence type="ECO:0000256" key="1">
    <source>
        <dbReference type="SAM" id="MobiDB-lite"/>
    </source>
</evidence>
<keyword evidence="4" id="KW-1185">Reference proteome</keyword>
<dbReference type="Proteomes" id="UP000823388">
    <property type="component" value="Chromosome 7K"/>
</dbReference>
<dbReference type="Pfam" id="PF20241">
    <property type="entry name" value="DUF6598"/>
    <property type="match status" value="1"/>
</dbReference>
<dbReference type="PANTHER" id="PTHR33065">
    <property type="entry name" value="OS07G0486400 PROTEIN"/>
    <property type="match status" value="1"/>
</dbReference>
<dbReference type="InterPro" id="IPR046533">
    <property type="entry name" value="DUF6598"/>
</dbReference>